<evidence type="ECO:0000313" key="10">
    <source>
        <dbReference type="Proteomes" id="UP000429607"/>
    </source>
</evidence>
<keyword evidence="3" id="KW-0540">Nuclease</keyword>
<evidence type="ECO:0000313" key="8">
    <source>
        <dbReference type="EMBL" id="KAE9010335.1"/>
    </source>
</evidence>
<dbReference type="PANTHER" id="PTHR37984:SF5">
    <property type="entry name" value="PROTEIN NYNRIN-LIKE"/>
    <property type="match status" value="1"/>
</dbReference>
<dbReference type="PANTHER" id="PTHR37984">
    <property type="entry name" value="PROTEIN CBG26694"/>
    <property type="match status" value="1"/>
</dbReference>
<dbReference type="SUPFAM" id="SSF56672">
    <property type="entry name" value="DNA/RNA polymerases"/>
    <property type="match status" value="1"/>
</dbReference>
<keyword evidence="2" id="KW-0548">Nucleotidyltransferase</keyword>
<dbReference type="Proteomes" id="UP000429607">
    <property type="component" value="Unassembled WGS sequence"/>
</dbReference>
<dbReference type="EMBL" id="QXFV01001122">
    <property type="protein sequence ID" value="KAE9014560.1"/>
    <property type="molecule type" value="Genomic_DNA"/>
</dbReference>
<feature type="domain" description="Reverse transcriptase RNase H-like" evidence="7">
    <location>
        <begin position="12"/>
        <end position="99"/>
    </location>
</feature>
<dbReference type="GO" id="GO:0016787">
    <property type="term" value="F:hydrolase activity"/>
    <property type="evidence" value="ECO:0007669"/>
    <property type="project" value="UniProtKB-KW"/>
</dbReference>
<dbReference type="OrthoDB" id="116078at2759"/>
<gene>
    <name evidence="9" type="ORF">PR001_g15111</name>
    <name evidence="8" type="ORF">PR002_g15387</name>
</gene>
<dbReference type="GO" id="GO:0003964">
    <property type="term" value="F:RNA-directed DNA polymerase activity"/>
    <property type="evidence" value="ECO:0007669"/>
    <property type="project" value="UniProtKB-KW"/>
</dbReference>
<keyword evidence="1" id="KW-0808">Transferase</keyword>
<dbReference type="Gene3D" id="3.10.20.370">
    <property type="match status" value="1"/>
</dbReference>
<keyword evidence="5" id="KW-0378">Hydrolase</keyword>
<protein>
    <recommendedName>
        <fullName evidence="7">Reverse transcriptase RNase H-like domain-containing protein</fullName>
    </recommendedName>
</protein>
<evidence type="ECO:0000256" key="6">
    <source>
        <dbReference type="ARBA" id="ARBA00022918"/>
    </source>
</evidence>
<evidence type="ECO:0000313" key="9">
    <source>
        <dbReference type="EMBL" id="KAE9014560.1"/>
    </source>
</evidence>
<comment type="caution">
    <text evidence="8">The sequence shown here is derived from an EMBL/GenBank/DDBJ whole genome shotgun (WGS) entry which is preliminary data.</text>
</comment>
<dbReference type="EMBL" id="QXFU01001115">
    <property type="protein sequence ID" value="KAE9010335.1"/>
    <property type="molecule type" value="Genomic_DNA"/>
</dbReference>
<dbReference type="AlphaFoldDB" id="A0A6A3KXZ3"/>
<evidence type="ECO:0000259" key="7">
    <source>
        <dbReference type="Pfam" id="PF17917"/>
    </source>
</evidence>
<dbReference type="Pfam" id="PF17917">
    <property type="entry name" value="RT_RNaseH"/>
    <property type="match status" value="1"/>
</dbReference>
<dbReference type="GO" id="GO:0004519">
    <property type="term" value="F:endonuclease activity"/>
    <property type="evidence" value="ECO:0007669"/>
    <property type="project" value="UniProtKB-KW"/>
</dbReference>
<dbReference type="InterPro" id="IPR041373">
    <property type="entry name" value="RT_RNaseH"/>
</dbReference>
<evidence type="ECO:0000256" key="4">
    <source>
        <dbReference type="ARBA" id="ARBA00022759"/>
    </source>
</evidence>
<dbReference type="FunFam" id="3.10.20.370:FF:000001">
    <property type="entry name" value="Retrovirus-related Pol polyprotein from transposon 17.6-like protein"/>
    <property type="match status" value="1"/>
</dbReference>
<keyword evidence="4" id="KW-0255">Endonuclease</keyword>
<organism evidence="8 11">
    <name type="scientific">Phytophthora rubi</name>
    <dbReference type="NCBI Taxonomy" id="129364"/>
    <lineage>
        <taxon>Eukaryota</taxon>
        <taxon>Sar</taxon>
        <taxon>Stramenopiles</taxon>
        <taxon>Oomycota</taxon>
        <taxon>Peronosporomycetes</taxon>
        <taxon>Peronosporales</taxon>
        <taxon>Peronosporaceae</taxon>
        <taxon>Phytophthora</taxon>
    </lineage>
</organism>
<evidence type="ECO:0000256" key="2">
    <source>
        <dbReference type="ARBA" id="ARBA00022695"/>
    </source>
</evidence>
<dbReference type="Proteomes" id="UP000435112">
    <property type="component" value="Unassembled WGS sequence"/>
</dbReference>
<keyword evidence="6" id="KW-0695">RNA-directed DNA polymerase</keyword>
<accession>A0A6A3KXZ3</accession>
<evidence type="ECO:0000256" key="5">
    <source>
        <dbReference type="ARBA" id="ARBA00022801"/>
    </source>
</evidence>
<dbReference type="InterPro" id="IPR050951">
    <property type="entry name" value="Retrovirus_Pol_polyprotein"/>
</dbReference>
<evidence type="ECO:0000256" key="1">
    <source>
        <dbReference type="ARBA" id="ARBA00022679"/>
    </source>
</evidence>
<evidence type="ECO:0000256" key="3">
    <source>
        <dbReference type="ARBA" id="ARBA00022722"/>
    </source>
</evidence>
<reference evidence="10 11" key="1">
    <citation type="submission" date="2018-09" db="EMBL/GenBank/DDBJ databases">
        <title>Genomic investigation of the strawberry pathogen Phytophthora fragariae indicates pathogenicity is determined by transcriptional variation in three key races.</title>
        <authorList>
            <person name="Adams T.M."/>
            <person name="Armitage A.D."/>
            <person name="Sobczyk M.K."/>
            <person name="Bates H.J."/>
            <person name="Dunwell J.M."/>
            <person name="Nellist C.F."/>
            <person name="Harrison R.J."/>
        </authorList>
    </citation>
    <scope>NUCLEOTIDE SEQUENCE [LARGE SCALE GENOMIC DNA]</scope>
    <source>
        <strain evidence="9 10">SCRP249</strain>
        <strain evidence="8 11">SCRP324</strain>
    </source>
</reference>
<evidence type="ECO:0000313" key="11">
    <source>
        <dbReference type="Proteomes" id="UP000435112"/>
    </source>
</evidence>
<dbReference type="InterPro" id="IPR043502">
    <property type="entry name" value="DNA/RNA_pol_sf"/>
</dbReference>
<name>A0A6A3KXZ3_9STRA</name>
<proteinExistence type="predicted"/>
<sequence>MKPTILVYPDGKKRFKLNVDSSRYAVGACLMQEVDDRDRVVAYASKLLTGSQKNWITKQDGISEIECWGVVWATRAFRCYLDKRGFDLYRDHQALTWYTCRLE</sequence>